<dbReference type="InterPro" id="IPR001227">
    <property type="entry name" value="Ac_transferase_dom_sf"/>
</dbReference>
<dbReference type="Pfam" id="PF00698">
    <property type="entry name" value="Acyl_transf_1"/>
    <property type="match status" value="1"/>
</dbReference>
<dbReference type="InterPro" id="IPR014043">
    <property type="entry name" value="Acyl_transferase_dom"/>
</dbReference>
<dbReference type="GO" id="GO:0006633">
    <property type="term" value="P:fatty acid biosynthetic process"/>
    <property type="evidence" value="ECO:0007669"/>
    <property type="project" value="TreeGrafter"/>
</dbReference>
<dbReference type="SUPFAM" id="SSF55048">
    <property type="entry name" value="Probable ACP-binding domain of malonyl-CoA ACP transacylase"/>
    <property type="match status" value="1"/>
</dbReference>
<keyword evidence="2" id="KW-0012">Acyltransferase</keyword>
<name>A0A6A7YA39_9HYPH</name>
<dbReference type="GO" id="GO:0005829">
    <property type="term" value="C:cytosol"/>
    <property type="evidence" value="ECO:0007669"/>
    <property type="project" value="TreeGrafter"/>
</dbReference>
<dbReference type="InterPro" id="IPR016036">
    <property type="entry name" value="Malonyl_transacylase_ACP-bd"/>
</dbReference>
<dbReference type="PANTHER" id="PTHR42681:SF6">
    <property type="entry name" value="BLL0263 PROTEIN"/>
    <property type="match status" value="1"/>
</dbReference>
<feature type="domain" description="Malonyl-CoA:ACP transacylase (MAT)" evidence="1">
    <location>
        <begin position="30"/>
        <end position="325"/>
    </location>
</feature>
<accession>A0A6A7YA39</accession>
<dbReference type="SUPFAM" id="SSF52151">
    <property type="entry name" value="FabD/lysophospholipase-like"/>
    <property type="match status" value="1"/>
</dbReference>
<protein>
    <submittedName>
        <fullName evidence="2">Acyltransferase domain-containing protein</fullName>
    </submittedName>
</protein>
<dbReference type="Proteomes" id="UP000332515">
    <property type="component" value="Unassembled WGS sequence"/>
</dbReference>
<dbReference type="Gene3D" id="3.40.366.10">
    <property type="entry name" value="Malonyl-Coenzyme A Acyl Carrier Protein, domain 2"/>
    <property type="match status" value="1"/>
</dbReference>
<dbReference type="InterPro" id="IPR050858">
    <property type="entry name" value="Mal-CoA-ACP_Trans/PKS_FabD"/>
</dbReference>
<dbReference type="GO" id="GO:0004314">
    <property type="term" value="F:[acyl-carrier-protein] S-malonyltransferase activity"/>
    <property type="evidence" value="ECO:0007669"/>
    <property type="project" value="TreeGrafter"/>
</dbReference>
<organism evidence="2 3">
    <name type="scientific">Segnochrobactrum spirostomi</name>
    <dbReference type="NCBI Taxonomy" id="2608987"/>
    <lineage>
        <taxon>Bacteria</taxon>
        <taxon>Pseudomonadati</taxon>
        <taxon>Pseudomonadota</taxon>
        <taxon>Alphaproteobacteria</taxon>
        <taxon>Hyphomicrobiales</taxon>
        <taxon>Segnochrobactraceae</taxon>
        <taxon>Segnochrobactrum</taxon>
    </lineage>
</organism>
<sequence>MRRPSGDDAVRRPPRTRRGRFVSRPLFAILCSGQGAQHPGMFDLFADAPAAAPVFAAAAAVLGEDPVAFVRRDGAPIHDNVPAQILCCTQALAAMRTIASGDGRLVIAGYSVGELAAWGCAGALDDGAVLRLARLRAEAMDRAAPANHGLAGLVGLRRGVLEPILGTAGAAIAIVNGEDSFVVGGARAALDEVCARAAAAGATRTVILPVAVPSHTAWLAAAVEPFRVALDAEGPRLPGGRIRLLSGLDGRTVWTLADGVLKLAAQIAQPIDWAACLESCRSAGAEIALELGPGGALARMAQAYFPPGAARTTADFATLDGLNAWLARSGG</sequence>
<dbReference type="AlphaFoldDB" id="A0A6A7YA39"/>
<keyword evidence="3" id="KW-1185">Reference proteome</keyword>
<dbReference type="EMBL" id="VWNA01000002">
    <property type="protein sequence ID" value="MQT14831.1"/>
    <property type="molecule type" value="Genomic_DNA"/>
</dbReference>
<dbReference type="SMART" id="SM00827">
    <property type="entry name" value="PKS_AT"/>
    <property type="match status" value="1"/>
</dbReference>
<dbReference type="Gene3D" id="3.30.70.250">
    <property type="entry name" value="Malonyl-CoA ACP transacylase, ACP-binding"/>
    <property type="match status" value="1"/>
</dbReference>
<dbReference type="InterPro" id="IPR016035">
    <property type="entry name" value="Acyl_Trfase/lysoPLipase"/>
</dbReference>
<comment type="caution">
    <text evidence="2">The sequence shown here is derived from an EMBL/GenBank/DDBJ whole genome shotgun (WGS) entry which is preliminary data.</text>
</comment>
<evidence type="ECO:0000313" key="2">
    <source>
        <dbReference type="EMBL" id="MQT14831.1"/>
    </source>
</evidence>
<proteinExistence type="predicted"/>
<evidence type="ECO:0000259" key="1">
    <source>
        <dbReference type="SMART" id="SM00827"/>
    </source>
</evidence>
<gene>
    <name evidence="2" type="ORF">F0357_19660</name>
</gene>
<dbReference type="PANTHER" id="PTHR42681">
    <property type="entry name" value="MALONYL-COA-ACYL CARRIER PROTEIN TRANSACYLASE, MITOCHONDRIAL"/>
    <property type="match status" value="1"/>
</dbReference>
<keyword evidence="2" id="KW-0808">Transferase</keyword>
<reference evidence="2 3" key="1">
    <citation type="submission" date="2019-09" db="EMBL/GenBank/DDBJ databases">
        <title>Segnochrobactrum spirostomi gen. nov., sp. nov., isolated from the ciliate Spirostomum cf. yagiui and description of a novel family, Segnochrobactraceae fam. nov. within the order Rhizobiales of the class Alphaproteobacteria.</title>
        <authorList>
            <person name="Akter S."/>
            <person name="Shazib S.U.A."/>
            <person name="Shin M.K."/>
        </authorList>
    </citation>
    <scope>NUCLEOTIDE SEQUENCE [LARGE SCALE GENOMIC DNA]</scope>
    <source>
        <strain evidence="2 3">Sp-1</strain>
    </source>
</reference>
<evidence type="ECO:0000313" key="3">
    <source>
        <dbReference type="Proteomes" id="UP000332515"/>
    </source>
</evidence>